<name>V6LT15_9EUKA</name>
<keyword evidence="1" id="KW-0175">Coiled coil</keyword>
<evidence type="ECO:0000313" key="2">
    <source>
        <dbReference type="EMBL" id="EST47715.1"/>
    </source>
</evidence>
<protein>
    <submittedName>
        <fullName evidence="2">Uncharacterized protein</fullName>
    </submittedName>
</protein>
<evidence type="ECO:0000313" key="4">
    <source>
        <dbReference type="EMBL" id="KAH0572209.1"/>
    </source>
</evidence>
<keyword evidence="5" id="KW-1185">Reference proteome</keyword>
<dbReference type="EMBL" id="AUWU02000030">
    <property type="protein sequence ID" value="KAH0569327.1"/>
    <property type="molecule type" value="Genomic_DNA"/>
</dbReference>
<dbReference type="GeneID" id="94300441"/>
<dbReference type="Proteomes" id="UP000018208">
    <property type="component" value="Unassembled WGS sequence"/>
</dbReference>
<gene>
    <name evidence="4" type="ORF">SS50377_26418</name>
    <name evidence="3" type="ORF">SS50377_28810</name>
    <name evidence="2" type="ORF">SS50377_fx038</name>
</gene>
<dbReference type="EMBL" id="KI546035">
    <property type="protein sequence ID" value="EST47715.1"/>
    <property type="molecule type" value="Genomic_DNA"/>
</dbReference>
<proteinExistence type="predicted"/>
<sequence length="669" mass="78684">MNNNQSFLTDTTQDEIIEFTQQLKLKCELMLNMLPKQDQIMELYNYINQQNITDVIRGIWYSKVLVLINQTIQQLEIYPGIDQLYNKPEKQQFSMTYFNSNHQKTIFKELMSQSLGSNQQVQDIQNIDLLEFVQYLLFQLVKLEDMQDNTLTQRSIQESEITVQVKPTYINILKNKVVTQKITQRYYKKLESCQKFIDNYQFNEVIYLFLQKFDEVKLNLDFMLVQSIKDLNDPSLNDLLTEMKICQPLPEFTIQAQYQDKNNMLQQQFDNLTIQYNEIFKELMQLRSQYQTNHSQNQNSSTYLQYSRVLQCETDDITDLQLVNIGIQTSDQCDYYINEQDSISQQQGSYFNTDISFNISNIYIRSLAYIDQIKLEEEQLLDIYEFLYLKPEYIAVNSIDGILQEPEKKYIGITELQLDINKYQQQNLKLQQDIQLLQVNSNEIQKQNDVQMLNLNGLQKQFKTVKASLQKQLLGLKLKIKKSQTMTNNLLFINSQQSTNVLLANATVNEITLTVQRLQLEQQLWQEDYNDALKQLKNKKPLKPLKNTVSNVQVDNQIQTDDMTVHEIINNNRSIQVSYNNIDVENSSKQNHFLDLSSRYDALQSVIKLQKHIIDLEKELTQEKCKSLRFQQQTSLQRHDVFELRSKISTLLGNSSDGGLLLSMQVSKQ</sequence>
<reference evidence="3" key="2">
    <citation type="submission" date="2020-12" db="EMBL/GenBank/DDBJ databases">
        <title>New Spironucleus salmonicida genome in near-complete chromosomes.</title>
        <authorList>
            <person name="Xu F."/>
            <person name="Kurt Z."/>
            <person name="Jimenez-Gonzalez A."/>
            <person name="Astvaldsson A."/>
            <person name="Andersson J.O."/>
            <person name="Svard S.G."/>
        </authorList>
    </citation>
    <scope>NUCLEOTIDE SEQUENCE</scope>
    <source>
        <strain evidence="3">ATCC 50377</strain>
    </source>
</reference>
<evidence type="ECO:0000313" key="3">
    <source>
        <dbReference type="EMBL" id="KAH0569327.1"/>
    </source>
</evidence>
<feature type="coiled-coil region" evidence="1">
    <location>
        <begin position="413"/>
        <end position="447"/>
    </location>
</feature>
<evidence type="ECO:0000313" key="5">
    <source>
        <dbReference type="Proteomes" id="UP000018208"/>
    </source>
</evidence>
<organism evidence="2">
    <name type="scientific">Spironucleus salmonicida</name>
    <dbReference type="NCBI Taxonomy" id="348837"/>
    <lineage>
        <taxon>Eukaryota</taxon>
        <taxon>Metamonada</taxon>
        <taxon>Diplomonadida</taxon>
        <taxon>Hexamitidae</taxon>
        <taxon>Hexamitinae</taxon>
        <taxon>Spironucleus</taxon>
    </lineage>
</organism>
<accession>V6LT15</accession>
<evidence type="ECO:0000256" key="1">
    <source>
        <dbReference type="SAM" id="Coils"/>
    </source>
</evidence>
<dbReference type="VEuPathDB" id="GiardiaDB:SS50377_26418"/>
<dbReference type="AlphaFoldDB" id="V6LT15"/>
<dbReference type="VEuPathDB" id="GiardiaDB:SS50377_28810"/>
<dbReference type="RefSeq" id="XP_067762982.1">
    <property type="nucleotide sequence ID" value="XM_067910226.1"/>
</dbReference>
<dbReference type="KEGG" id="ssao:94300441"/>
<reference evidence="2 3" key="1">
    <citation type="journal article" date="2014" name="PLoS Genet.">
        <title>The Genome of Spironucleus salmonicida Highlights a Fish Pathogen Adapted to Fluctuating Environments.</title>
        <authorList>
            <person name="Xu F."/>
            <person name="Jerlstrom-Hultqvist J."/>
            <person name="Einarsson E."/>
            <person name="Astvaldsson A."/>
            <person name="Svard S.G."/>
            <person name="Andersson J.O."/>
        </authorList>
    </citation>
    <scope>NUCLEOTIDE SEQUENCE</scope>
    <source>
        <strain evidence="3">ATCC 50377</strain>
    </source>
</reference>
<dbReference type="EMBL" id="AUWU02000006">
    <property type="protein sequence ID" value="KAH0572209.1"/>
    <property type="molecule type" value="Genomic_DNA"/>
</dbReference>